<dbReference type="GO" id="GO:0016787">
    <property type="term" value="F:hydrolase activity"/>
    <property type="evidence" value="ECO:0007669"/>
    <property type="project" value="UniProtKB-KW"/>
</dbReference>
<protein>
    <submittedName>
        <fullName evidence="3">Esterase</fullName>
    </submittedName>
</protein>
<dbReference type="InterPro" id="IPR029058">
    <property type="entry name" value="AB_hydrolase_fold"/>
</dbReference>
<accession>A0A1X2F5E8</accession>
<dbReference type="InterPro" id="IPR050300">
    <property type="entry name" value="GDXG_lipolytic_enzyme"/>
</dbReference>
<dbReference type="Gene3D" id="3.40.50.1820">
    <property type="entry name" value="alpha/beta hydrolase"/>
    <property type="match status" value="1"/>
</dbReference>
<reference evidence="3 4" key="1">
    <citation type="submission" date="2016-01" db="EMBL/GenBank/DDBJ databases">
        <title>The new phylogeny of the genus Mycobacterium.</title>
        <authorList>
            <person name="Tarcisio F."/>
            <person name="Conor M."/>
            <person name="Antonella G."/>
            <person name="Elisabetta G."/>
            <person name="Giulia F.S."/>
            <person name="Sara T."/>
            <person name="Anna F."/>
            <person name="Clotilde B."/>
            <person name="Roberto B."/>
            <person name="Veronica D.S."/>
            <person name="Fabio R."/>
            <person name="Monica P."/>
            <person name="Olivier J."/>
            <person name="Enrico T."/>
            <person name="Nicola S."/>
        </authorList>
    </citation>
    <scope>NUCLEOTIDE SEQUENCE [LARGE SCALE GENOMIC DNA]</scope>
    <source>
        <strain evidence="3 4">ATCC 700010</strain>
    </source>
</reference>
<dbReference type="PANTHER" id="PTHR48081:SF8">
    <property type="entry name" value="ALPHA_BETA HYDROLASE FOLD-3 DOMAIN-CONTAINING PROTEIN-RELATED"/>
    <property type="match status" value="1"/>
</dbReference>
<dbReference type="Proteomes" id="UP000193964">
    <property type="component" value="Unassembled WGS sequence"/>
</dbReference>
<sequence length="312" mass="33658">MALDKDVATLLRAMSEQGLRSFEQLSVAEARQVVSTFVGLQAPPQDVAEVWETTYLSDGLTVPLSVYVPDGNRPHPVVLYFHGGGFVAGDLAVVDEPARSVANGAEVIVVTASYRRAPEYRFPTAVEDCWAALGWVVDNVARYGGDPQNIVLMGDSAGGNLAAVTALQARDHGVSALRGQILIYPIIDPAADFPSRGAFAAGPLLTGAGLDWFWQQYLNGPEDAKNPYAVPTNAARFDGLPPTLLLTTENEVCRDEAEHYGDLLRDSGVHVRSRRFDGLIHGVFWMSAAVPRSVELLSEIVSFIASTSHQPR</sequence>
<evidence type="ECO:0000313" key="4">
    <source>
        <dbReference type="Proteomes" id="UP000193964"/>
    </source>
</evidence>
<gene>
    <name evidence="3" type="ORF">AWC31_29750</name>
</gene>
<evidence type="ECO:0000313" key="3">
    <source>
        <dbReference type="EMBL" id="ORX13635.1"/>
    </source>
</evidence>
<dbReference type="SUPFAM" id="SSF53474">
    <property type="entry name" value="alpha/beta-Hydrolases"/>
    <property type="match status" value="1"/>
</dbReference>
<evidence type="ECO:0000259" key="2">
    <source>
        <dbReference type="Pfam" id="PF07859"/>
    </source>
</evidence>
<comment type="caution">
    <text evidence="3">The sequence shown here is derived from an EMBL/GenBank/DDBJ whole genome shotgun (WGS) entry which is preliminary data.</text>
</comment>
<dbReference type="AlphaFoldDB" id="A0A1X2F5E8"/>
<organism evidence="3 4">
    <name type="scientific">Mycolicibacterium wolinskyi</name>
    <dbReference type="NCBI Taxonomy" id="59750"/>
    <lineage>
        <taxon>Bacteria</taxon>
        <taxon>Bacillati</taxon>
        <taxon>Actinomycetota</taxon>
        <taxon>Actinomycetes</taxon>
        <taxon>Mycobacteriales</taxon>
        <taxon>Mycobacteriaceae</taxon>
        <taxon>Mycolicibacterium</taxon>
    </lineage>
</organism>
<dbReference type="Pfam" id="PF07859">
    <property type="entry name" value="Abhydrolase_3"/>
    <property type="match status" value="1"/>
</dbReference>
<proteinExistence type="predicted"/>
<name>A0A1X2F5E8_9MYCO</name>
<keyword evidence="1" id="KW-0378">Hydrolase</keyword>
<dbReference type="EMBL" id="LQQA01000018">
    <property type="protein sequence ID" value="ORX13635.1"/>
    <property type="molecule type" value="Genomic_DNA"/>
</dbReference>
<dbReference type="OrthoDB" id="3181909at2"/>
<dbReference type="InterPro" id="IPR013094">
    <property type="entry name" value="AB_hydrolase_3"/>
</dbReference>
<dbReference type="RefSeq" id="WP_085145727.1">
    <property type="nucleotide sequence ID" value="NZ_JACKUA010000040.1"/>
</dbReference>
<feature type="domain" description="Alpha/beta hydrolase fold-3" evidence="2">
    <location>
        <begin position="78"/>
        <end position="283"/>
    </location>
</feature>
<evidence type="ECO:0000256" key="1">
    <source>
        <dbReference type="ARBA" id="ARBA00022801"/>
    </source>
</evidence>
<dbReference type="PANTHER" id="PTHR48081">
    <property type="entry name" value="AB HYDROLASE SUPERFAMILY PROTEIN C4A8.06C"/>
    <property type="match status" value="1"/>
</dbReference>